<sequence length="178" mass="20397">MEKLAKTKVEDCNQGMINILMELDHLGMIWVQGFWNLLCHQASFILFATVRHNQKRAKALCSLEGQTHLGARKESLRNFLNWSHMNSFSKIPSCKPLFCLQTTQSGHKSSFPSKEHDNKYQPGCLQVFFLTSIVTHPKNQNSSIPTPIKWLHQTLLQQQNSTYHPITQMGASCLRSTR</sequence>
<organism evidence="2 3">
    <name type="scientific">Pipistrellus nathusii</name>
    <name type="common">Nathusius' pipistrelle</name>
    <dbReference type="NCBI Taxonomy" id="59473"/>
    <lineage>
        <taxon>Eukaryota</taxon>
        <taxon>Metazoa</taxon>
        <taxon>Chordata</taxon>
        <taxon>Craniata</taxon>
        <taxon>Vertebrata</taxon>
        <taxon>Euteleostomi</taxon>
        <taxon>Mammalia</taxon>
        <taxon>Eutheria</taxon>
        <taxon>Laurasiatheria</taxon>
        <taxon>Chiroptera</taxon>
        <taxon>Yangochiroptera</taxon>
        <taxon>Vespertilionidae</taxon>
        <taxon>Pipistrellus</taxon>
    </lineage>
</organism>
<keyword evidence="1" id="KW-1133">Transmembrane helix</keyword>
<evidence type="ECO:0000313" key="2">
    <source>
        <dbReference type="EMBL" id="CAK6432691.1"/>
    </source>
</evidence>
<reference evidence="2" key="1">
    <citation type="submission" date="2023-12" db="EMBL/GenBank/DDBJ databases">
        <authorList>
            <person name="Brown T."/>
        </authorList>
    </citation>
    <scope>NUCLEOTIDE SEQUENCE</scope>
</reference>
<dbReference type="EMBL" id="OY882858">
    <property type="protein sequence ID" value="CAK6432691.1"/>
    <property type="molecule type" value="Genomic_DNA"/>
</dbReference>
<feature type="transmembrane region" description="Helical" evidence="1">
    <location>
        <begin position="29"/>
        <end position="50"/>
    </location>
</feature>
<evidence type="ECO:0000256" key="1">
    <source>
        <dbReference type="SAM" id="Phobius"/>
    </source>
</evidence>
<accession>A0ABN9Z320</accession>
<keyword evidence="1" id="KW-0812">Transmembrane</keyword>
<keyword evidence="3" id="KW-1185">Reference proteome</keyword>
<evidence type="ECO:0000313" key="3">
    <source>
        <dbReference type="Proteomes" id="UP001314169"/>
    </source>
</evidence>
<keyword evidence="1" id="KW-0472">Membrane</keyword>
<name>A0ABN9Z320_PIPNA</name>
<gene>
    <name evidence="2" type="ORF">MPIPNATIZW_LOCUS997</name>
</gene>
<protein>
    <submittedName>
        <fullName evidence="2">Uncharacterized protein</fullName>
    </submittedName>
</protein>
<dbReference type="Proteomes" id="UP001314169">
    <property type="component" value="Chromosome 1"/>
</dbReference>
<proteinExistence type="predicted"/>